<dbReference type="eggNOG" id="KOG0589">
    <property type="taxonomic scope" value="Eukaryota"/>
</dbReference>
<dbReference type="GO" id="GO:0004674">
    <property type="term" value="F:protein serine/threonine kinase activity"/>
    <property type="evidence" value="ECO:0007669"/>
    <property type="project" value="UniProtKB-EC"/>
</dbReference>
<dbReference type="PANTHER" id="PTHR43671:SF13">
    <property type="entry name" value="SERINE_THREONINE-PROTEIN KINASE NEK2"/>
    <property type="match status" value="1"/>
</dbReference>
<keyword evidence="3" id="KW-0547">Nucleotide-binding</keyword>
<dbReference type="SUPFAM" id="SSF56112">
    <property type="entry name" value="Protein kinase-like (PK-like)"/>
    <property type="match status" value="1"/>
</dbReference>
<dbReference type="GeneID" id="14902930"/>
<dbReference type="InParanoid" id="G0R6M7"/>
<name>G0R6M7_ICHMU</name>
<sequence length="107" mass="12355">MELAEGGDLIMLGDLNLSKKITSNGFLYTQAGTPYYSSPEIWNNQPYDYKSDIWSLGCIIYEMCALKPPFRGNDMEELNKKIQKGIYEPIPNHYSFNLSYFIQKLLN</sequence>
<dbReference type="Proteomes" id="UP000008983">
    <property type="component" value="Unassembled WGS sequence"/>
</dbReference>
<dbReference type="Pfam" id="PF00069">
    <property type="entry name" value="Pkinase"/>
    <property type="match status" value="1"/>
</dbReference>
<feature type="domain" description="Protein kinase" evidence="6">
    <location>
        <begin position="1"/>
        <end position="107"/>
    </location>
</feature>
<evidence type="ECO:0000256" key="4">
    <source>
        <dbReference type="ARBA" id="ARBA00022777"/>
    </source>
</evidence>
<keyword evidence="4 7" id="KW-0418">Kinase</keyword>
<proteinExistence type="predicted"/>
<dbReference type="InterPro" id="IPR000719">
    <property type="entry name" value="Prot_kinase_dom"/>
</dbReference>
<evidence type="ECO:0000259" key="6">
    <source>
        <dbReference type="PROSITE" id="PS50011"/>
    </source>
</evidence>
<evidence type="ECO:0000256" key="3">
    <source>
        <dbReference type="ARBA" id="ARBA00022741"/>
    </source>
</evidence>
<accession>G0R6M7</accession>
<reference evidence="7 8" key="1">
    <citation type="submission" date="2011-07" db="EMBL/GenBank/DDBJ databases">
        <authorList>
            <person name="Coyne R."/>
            <person name="Brami D."/>
            <person name="Johnson J."/>
            <person name="Hostetler J."/>
            <person name="Hannick L."/>
            <person name="Clark T."/>
            <person name="Cassidy-Hanley D."/>
            <person name="Inman J."/>
        </authorList>
    </citation>
    <scope>NUCLEOTIDE SEQUENCE [LARGE SCALE GENOMIC DNA]</scope>
    <source>
        <strain evidence="7 8">G5</strain>
    </source>
</reference>
<evidence type="ECO:0000256" key="5">
    <source>
        <dbReference type="ARBA" id="ARBA00022840"/>
    </source>
</evidence>
<protein>
    <recommendedName>
        <fullName evidence="1">non-specific serine/threonine protein kinase</fullName>
        <ecNumber evidence="1">2.7.11.1</ecNumber>
    </recommendedName>
</protein>
<dbReference type="InterPro" id="IPR011009">
    <property type="entry name" value="Kinase-like_dom_sf"/>
</dbReference>
<dbReference type="RefSeq" id="XP_004023763.1">
    <property type="nucleotide sequence ID" value="XM_004023714.1"/>
</dbReference>
<evidence type="ECO:0000313" key="8">
    <source>
        <dbReference type="Proteomes" id="UP000008983"/>
    </source>
</evidence>
<dbReference type="OMA" id="GHFAPIN"/>
<dbReference type="AlphaFoldDB" id="G0R6M7"/>
<dbReference type="GO" id="GO:0005524">
    <property type="term" value="F:ATP binding"/>
    <property type="evidence" value="ECO:0007669"/>
    <property type="project" value="UniProtKB-KW"/>
</dbReference>
<evidence type="ECO:0000256" key="2">
    <source>
        <dbReference type="ARBA" id="ARBA00022679"/>
    </source>
</evidence>
<dbReference type="InterPro" id="IPR050660">
    <property type="entry name" value="NEK_Ser/Thr_kinase"/>
</dbReference>
<keyword evidence="5" id="KW-0067">ATP-binding</keyword>
<dbReference type="EMBL" id="GL984408">
    <property type="protein sequence ID" value="EGR26879.1"/>
    <property type="molecule type" value="Genomic_DNA"/>
</dbReference>
<gene>
    <name evidence="7" type="ORF">IMG5_206270</name>
</gene>
<keyword evidence="8" id="KW-1185">Reference proteome</keyword>
<dbReference type="OrthoDB" id="447453at2759"/>
<dbReference type="PANTHER" id="PTHR43671">
    <property type="entry name" value="SERINE/THREONINE-PROTEIN KINASE NEK"/>
    <property type="match status" value="1"/>
</dbReference>
<dbReference type="STRING" id="857967.G0R6M7"/>
<dbReference type="EC" id="2.7.11.1" evidence="1"/>
<organism evidence="7 8">
    <name type="scientific">Ichthyophthirius multifiliis</name>
    <name type="common">White spot disease agent</name>
    <name type="synonym">Ich</name>
    <dbReference type="NCBI Taxonomy" id="5932"/>
    <lineage>
        <taxon>Eukaryota</taxon>
        <taxon>Sar</taxon>
        <taxon>Alveolata</taxon>
        <taxon>Ciliophora</taxon>
        <taxon>Intramacronucleata</taxon>
        <taxon>Oligohymenophorea</taxon>
        <taxon>Hymenostomatida</taxon>
        <taxon>Ophryoglenina</taxon>
        <taxon>Ichthyophthirius</taxon>
    </lineage>
</organism>
<dbReference type="PROSITE" id="PS50011">
    <property type="entry name" value="PROTEIN_KINASE_DOM"/>
    <property type="match status" value="1"/>
</dbReference>
<dbReference type="Gene3D" id="1.10.510.10">
    <property type="entry name" value="Transferase(Phosphotransferase) domain 1"/>
    <property type="match status" value="1"/>
</dbReference>
<keyword evidence="2 7" id="KW-0808">Transferase</keyword>
<evidence type="ECO:0000313" key="7">
    <source>
        <dbReference type="EMBL" id="EGR26879.1"/>
    </source>
</evidence>
<evidence type="ECO:0000256" key="1">
    <source>
        <dbReference type="ARBA" id="ARBA00012513"/>
    </source>
</evidence>